<feature type="region of interest" description="Disordered" evidence="1">
    <location>
        <begin position="114"/>
        <end position="133"/>
    </location>
</feature>
<dbReference type="AlphaFoldDB" id="A0A3N4UXR5"/>
<dbReference type="RefSeq" id="WP_124219252.1">
    <property type="nucleotide sequence ID" value="NZ_RKQL01000001.1"/>
</dbReference>
<dbReference type="OrthoDB" id="5294672at2"/>
<evidence type="ECO:0000256" key="1">
    <source>
        <dbReference type="SAM" id="MobiDB-lite"/>
    </source>
</evidence>
<evidence type="ECO:0000259" key="2">
    <source>
        <dbReference type="Pfam" id="PF02470"/>
    </source>
</evidence>
<sequence length="318" mass="32976">MENKAHALAAGAFVLLLTLLLGAMAWWLTRDGGLQRVYEISSPNPVTGLNVQAAVRLKGVPVGKVTAIAFDPKVPGNVLVRISVDAGTPITRSTWATLGYQGVTGIAHIALNDDGTSQEPLTSEDGPPRIPLRPGPVGQVLDEGQRLLGQLQEAATRLNALLAPQNQQVLIRAVENAGAAAQGVQQLALGLQREVPPLARAGSESLQSLRLTLDETRQAVAQVRGAVDRLTAPGGPVEQIGRGAEALASSAQTLQAETLPQLHRSGAEAERAARAFARAATALTDNPQALVWGTAPPPPGPGEPGYPPPGAAVPPRDP</sequence>
<feature type="domain" description="Mce/MlaD" evidence="2">
    <location>
        <begin position="46"/>
        <end position="112"/>
    </location>
</feature>
<dbReference type="Pfam" id="PF02470">
    <property type="entry name" value="MlaD"/>
    <property type="match status" value="1"/>
</dbReference>
<feature type="compositionally biased region" description="Pro residues" evidence="1">
    <location>
        <begin position="295"/>
        <end position="312"/>
    </location>
</feature>
<dbReference type="EMBL" id="RKQL01000001">
    <property type="protein sequence ID" value="RPE72401.1"/>
    <property type="molecule type" value="Genomic_DNA"/>
</dbReference>
<organism evidence="3 4">
    <name type="scientific">Tibeticola sediminis</name>
    <dbReference type="NCBI Taxonomy" id="1917811"/>
    <lineage>
        <taxon>Bacteria</taxon>
        <taxon>Pseudomonadati</taxon>
        <taxon>Pseudomonadota</taxon>
        <taxon>Betaproteobacteria</taxon>
        <taxon>Burkholderiales</taxon>
        <taxon>Comamonadaceae</taxon>
        <taxon>Tibeticola</taxon>
    </lineage>
</organism>
<keyword evidence="4" id="KW-1185">Reference proteome</keyword>
<protein>
    <submittedName>
        <fullName evidence="3">Phospholipid/cholesterol/gamma-HCH transport system substrate-binding protein</fullName>
    </submittedName>
</protein>
<proteinExistence type="predicted"/>
<dbReference type="PANTHER" id="PTHR36698">
    <property type="entry name" value="BLL5892 PROTEIN"/>
    <property type="match status" value="1"/>
</dbReference>
<gene>
    <name evidence="3" type="ORF">EDC62_0089</name>
</gene>
<feature type="region of interest" description="Disordered" evidence="1">
    <location>
        <begin position="284"/>
        <end position="318"/>
    </location>
</feature>
<accession>A0A3N4UXR5</accession>
<name>A0A3N4UXR5_9BURK</name>
<reference evidence="3 4" key="1">
    <citation type="submission" date="2018-11" db="EMBL/GenBank/DDBJ databases">
        <title>Genomic Encyclopedia of Type Strains, Phase IV (KMG-IV): sequencing the most valuable type-strain genomes for metagenomic binning, comparative biology and taxonomic classification.</title>
        <authorList>
            <person name="Goeker M."/>
        </authorList>
    </citation>
    <scope>NUCLEOTIDE SEQUENCE [LARGE SCALE GENOMIC DNA]</scope>
    <source>
        <strain evidence="3 4">DSM 101684</strain>
    </source>
</reference>
<evidence type="ECO:0000313" key="3">
    <source>
        <dbReference type="EMBL" id="RPE72401.1"/>
    </source>
</evidence>
<dbReference type="Proteomes" id="UP000272193">
    <property type="component" value="Unassembled WGS sequence"/>
</dbReference>
<dbReference type="InterPro" id="IPR003399">
    <property type="entry name" value="Mce/MlaD"/>
</dbReference>
<dbReference type="PANTHER" id="PTHR36698:SF2">
    <property type="entry name" value="MCE_MLAD DOMAIN-CONTAINING PROTEIN"/>
    <property type="match status" value="1"/>
</dbReference>
<comment type="caution">
    <text evidence="3">The sequence shown here is derived from an EMBL/GenBank/DDBJ whole genome shotgun (WGS) entry which is preliminary data.</text>
</comment>
<evidence type="ECO:0000313" key="4">
    <source>
        <dbReference type="Proteomes" id="UP000272193"/>
    </source>
</evidence>